<keyword evidence="10 11" id="KW-0804">Transcription</keyword>
<keyword evidence="11" id="KW-0963">Cytoplasm</keyword>
<accession>A0A7V8LTA2</accession>
<evidence type="ECO:0000256" key="11">
    <source>
        <dbReference type="HAMAP-Rule" id="MF_01479"/>
    </source>
</evidence>
<sequence>MAMASRWRLVPHSVDADGFDAPECLPAVWSKAVTRPKFRAAAAGLDEMEWQVKAACRGVSTDIFYYAETQRGALRKQYEVQAKQICNECPVRMQCAAHAIRTDEPHGVWGAMTTRERRLAMSRSQRKSVAADQLTS</sequence>
<comment type="subcellular location">
    <subcellularLocation>
        <location evidence="1 11">Cytoplasm</location>
    </subcellularLocation>
</comment>
<dbReference type="AlphaFoldDB" id="A0A7V8LTA2"/>
<feature type="binding site" evidence="11">
    <location>
        <position position="95"/>
    </location>
    <ligand>
        <name>[4Fe-4S] cluster</name>
        <dbReference type="ChEBI" id="CHEBI:49883"/>
    </ligand>
</feature>
<keyword evidence="5 11" id="KW-0408">Iron</keyword>
<evidence type="ECO:0000256" key="9">
    <source>
        <dbReference type="ARBA" id="ARBA00023157"/>
    </source>
</evidence>
<protein>
    <recommendedName>
        <fullName evidence="11">Transcriptional regulator WhiB</fullName>
    </recommendedName>
</protein>
<comment type="caution">
    <text evidence="13">The sequence shown here is derived from an EMBL/GenBank/DDBJ whole genome shotgun (WGS) entry which is preliminary data.</text>
</comment>
<dbReference type="EMBL" id="LJFS01000001">
    <property type="protein sequence ID" value="KPG37504.1"/>
    <property type="molecule type" value="Genomic_DNA"/>
</dbReference>
<feature type="binding site" evidence="11">
    <location>
        <position position="56"/>
    </location>
    <ligand>
        <name>[4Fe-4S] cluster</name>
        <dbReference type="ChEBI" id="CHEBI:49883"/>
    </ligand>
</feature>
<comment type="PTM">
    <text evidence="11">The Fe-S cluster can be nitrosylated by nitric oxide (NO).</text>
</comment>
<evidence type="ECO:0000256" key="1">
    <source>
        <dbReference type="ARBA" id="ARBA00004496"/>
    </source>
</evidence>
<evidence type="ECO:0000313" key="14">
    <source>
        <dbReference type="EMBL" id="KPG37504.1"/>
    </source>
</evidence>
<evidence type="ECO:0000256" key="3">
    <source>
        <dbReference type="ARBA" id="ARBA00022485"/>
    </source>
</evidence>
<comment type="PTM">
    <text evidence="11">Upon Fe-S cluster removal intramolecular disulfide bonds are formed.</text>
</comment>
<evidence type="ECO:0000256" key="4">
    <source>
        <dbReference type="ARBA" id="ARBA00022723"/>
    </source>
</evidence>
<dbReference type="GO" id="GO:0003677">
    <property type="term" value="F:DNA binding"/>
    <property type="evidence" value="ECO:0007669"/>
    <property type="project" value="UniProtKB-UniRule"/>
</dbReference>
<proteinExistence type="inferred from homology"/>
<keyword evidence="4 11" id="KW-0479">Metal-binding</keyword>
<keyword evidence="16" id="KW-1185">Reference proteome</keyword>
<keyword evidence="3 11" id="KW-0004">4Fe-4S</keyword>
<dbReference type="GO" id="GO:0005737">
    <property type="term" value="C:cytoplasm"/>
    <property type="evidence" value="ECO:0007669"/>
    <property type="project" value="UniProtKB-SubCell"/>
</dbReference>
<dbReference type="PROSITE" id="PS51674">
    <property type="entry name" value="4FE4S_WBL"/>
    <property type="match status" value="1"/>
</dbReference>
<name>A0A7V8LTA2_9MYCO</name>
<feature type="binding site" evidence="11">
    <location>
        <position position="89"/>
    </location>
    <ligand>
        <name>[4Fe-4S] cluster</name>
        <dbReference type="ChEBI" id="CHEBI:49883"/>
    </ligand>
</feature>
<dbReference type="EMBL" id="LJFO01000001">
    <property type="protein sequence ID" value="KPG17800.1"/>
    <property type="molecule type" value="Genomic_DNA"/>
</dbReference>
<dbReference type="GO" id="GO:0051539">
    <property type="term" value="F:4 iron, 4 sulfur cluster binding"/>
    <property type="evidence" value="ECO:0007669"/>
    <property type="project" value="UniProtKB-UniRule"/>
</dbReference>
<dbReference type="PANTHER" id="PTHR38839">
    <property type="entry name" value="TRANSCRIPTIONAL REGULATOR WHID-RELATED"/>
    <property type="match status" value="1"/>
</dbReference>
<evidence type="ECO:0000256" key="8">
    <source>
        <dbReference type="ARBA" id="ARBA00023125"/>
    </source>
</evidence>
<dbReference type="GO" id="GO:0045892">
    <property type="term" value="P:negative regulation of DNA-templated transcription"/>
    <property type="evidence" value="ECO:0007669"/>
    <property type="project" value="TreeGrafter"/>
</dbReference>
<dbReference type="KEGG" id="miz:BAB75_26880"/>
<dbReference type="InterPro" id="IPR003482">
    <property type="entry name" value="Whib"/>
</dbReference>
<evidence type="ECO:0000313" key="15">
    <source>
        <dbReference type="Proteomes" id="UP000037843"/>
    </source>
</evidence>
<dbReference type="HAMAP" id="MF_01479">
    <property type="entry name" value="WhiB"/>
    <property type="match status" value="1"/>
</dbReference>
<evidence type="ECO:0000256" key="2">
    <source>
        <dbReference type="ARBA" id="ARBA00006597"/>
    </source>
</evidence>
<evidence type="ECO:0000256" key="7">
    <source>
        <dbReference type="ARBA" id="ARBA00023015"/>
    </source>
</evidence>
<keyword evidence="6 11" id="KW-0411">Iron-sulfur</keyword>
<evidence type="ECO:0000259" key="12">
    <source>
        <dbReference type="PROSITE" id="PS51674"/>
    </source>
</evidence>
<evidence type="ECO:0000256" key="10">
    <source>
        <dbReference type="ARBA" id="ARBA00023163"/>
    </source>
</evidence>
<dbReference type="Proteomes" id="UP000037843">
    <property type="component" value="Unassembled WGS sequence"/>
</dbReference>
<dbReference type="InterPro" id="IPR034768">
    <property type="entry name" value="4FE4S_WBL"/>
</dbReference>
<dbReference type="Pfam" id="PF02467">
    <property type="entry name" value="Whib"/>
    <property type="match status" value="1"/>
</dbReference>
<gene>
    <name evidence="11" type="primary">whiB</name>
    <name evidence="13" type="ORF">AN908_01175</name>
    <name evidence="14" type="ORF">AN912_00400</name>
</gene>
<comment type="cofactor">
    <cofactor evidence="11">
        <name>[4Fe-4S] cluster</name>
        <dbReference type="ChEBI" id="CHEBI:49883"/>
    </cofactor>
    <text evidence="11">Binds 1 [4Fe-4S] cluster per subunit. Following nitrosylation of the [4Fe-4S] cluster binds 1 [4Fe-8(NO)] cluster per subunit.</text>
</comment>
<evidence type="ECO:0000256" key="6">
    <source>
        <dbReference type="ARBA" id="ARBA00023014"/>
    </source>
</evidence>
<keyword evidence="7 11" id="KW-0805">Transcription regulation</keyword>
<evidence type="ECO:0000313" key="13">
    <source>
        <dbReference type="EMBL" id="KPG17800.1"/>
    </source>
</evidence>
<keyword evidence="8 11" id="KW-0238">DNA-binding</keyword>
<dbReference type="GO" id="GO:0046872">
    <property type="term" value="F:metal ion binding"/>
    <property type="evidence" value="ECO:0007669"/>
    <property type="project" value="UniProtKB-KW"/>
</dbReference>
<dbReference type="GO" id="GO:0047134">
    <property type="term" value="F:protein-disulfide reductase [NAD(P)H] activity"/>
    <property type="evidence" value="ECO:0007669"/>
    <property type="project" value="TreeGrafter"/>
</dbReference>
<feature type="domain" description="4Fe-4S Wbl-type" evidence="12">
    <location>
        <begin position="55"/>
        <end position="119"/>
    </location>
</feature>
<dbReference type="Proteomes" id="UP000037962">
    <property type="component" value="Unassembled WGS sequence"/>
</dbReference>
<dbReference type="GO" id="GO:0035731">
    <property type="term" value="F:dinitrosyl-iron complex binding"/>
    <property type="evidence" value="ECO:0007669"/>
    <property type="project" value="UniProtKB-UniRule"/>
</dbReference>
<evidence type="ECO:0000256" key="5">
    <source>
        <dbReference type="ARBA" id="ARBA00023004"/>
    </source>
</evidence>
<keyword evidence="9 11" id="KW-1015">Disulfide bond</keyword>
<reference evidence="15 16" key="1">
    <citation type="submission" date="2015-09" db="EMBL/GenBank/DDBJ databases">
        <title>Genome Sequences of Mycobacterium immunogenum Isolates, Recuperated from a Chloraminated Drinking Water Distribution System Simulator Subjected to Episodes of Nitrification.</title>
        <authorList>
            <person name="Gomez-Alvarez V."/>
            <person name="Revetta R.P."/>
        </authorList>
    </citation>
    <scope>NUCLEOTIDE SEQUENCE [LARGE SCALE GENOMIC DNA]</scope>
    <source>
        <strain evidence="13 15">H008</strain>
        <strain evidence="14 16">H076</strain>
    </source>
</reference>
<comment type="function">
    <text evidence="11">Acts as a transcriptional regulator. Probably redox-responsive. The apo- but not holo-form probably binds DNA.</text>
</comment>
<dbReference type="GO" id="GO:0045454">
    <property type="term" value="P:cell redox homeostasis"/>
    <property type="evidence" value="ECO:0007669"/>
    <property type="project" value="TreeGrafter"/>
</dbReference>
<evidence type="ECO:0000313" key="16">
    <source>
        <dbReference type="Proteomes" id="UP000037962"/>
    </source>
</evidence>
<comment type="similarity">
    <text evidence="2 11">Belongs to the WhiB family.</text>
</comment>
<feature type="binding site" evidence="11">
    <location>
        <position position="86"/>
    </location>
    <ligand>
        <name>[4Fe-4S] cluster</name>
        <dbReference type="ChEBI" id="CHEBI:49883"/>
    </ligand>
</feature>
<organism evidence="13 15">
    <name type="scientific">Mycobacteroides immunogenum</name>
    <dbReference type="NCBI Taxonomy" id="83262"/>
    <lineage>
        <taxon>Bacteria</taxon>
        <taxon>Bacillati</taxon>
        <taxon>Actinomycetota</taxon>
        <taxon>Actinomycetes</taxon>
        <taxon>Mycobacteriales</taxon>
        <taxon>Mycobacteriaceae</taxon>
        <taxon>Mycobacteroides</taxon>
    </lineage>
</organism>